<accession>A0A0J8RCJ7</accession>
<dbReference type="VEuPathDB" id="FungiDB:CIHG_00727"/>
<reference evidence="4" key="1">
    <citation type="journal article" date="2010" name="Genome Res.">
        <title>Population genomic sequencing of Coccidioides fungi reveals recent hybridization and transposon control.</title>
        <authorList>
            <person name="Neafsey D.E."/>
            <person name="Barker B.M."/>
            <person name="Sharpton T.J."/>
            <person name="Stajich J.E."/>
            <person name="Park D.J."/>
            <person name="Whiston E."/>
            <person name="Hung C.-Y."/>
            <person name="McMahan C."/>
            <person name="White J."/>
            <person name="Sykes S."/>
            <person name="Heiman D."/>
            <person name="Young S."/>
            <person name="Zeng Q."/>
            <person name="Abouelleil A."/>
            <person name="Aftuck L."/>
            <person name="Bessette D."/>
            <person name="Brown A."/>
            <person name="FitzGerald M."/>
            <person name="Lui A."/>
            <person name="Macdonald J.P."/>
            <person name="Priest M."/>
            <person name="Orbach M.J."/>
            <person name="Galgiani J.N."/>
            <person name="Kirkland T.N."/>
            <person name="Cole G.T."/>
            <person name="Birren B.W."/>
            <person name="Henn M.R."/>
            <person name="Taylor J.W."/>
            <person name="Rounsley S.D."/>
        </authorList>
    </citation>
    <scope>NUCLEOTIDE SEQUENCE [LARGE SCALE GENOMIC DNA]</scope>
    <source>
        <strain evidence="4">H538.4</strain>
    </source>
</reference>
<name>A0A0J8RCJ7_COCIT</name>
<keyword evidence="3" id="KW-0378">Hydrolase</keyword>
<sequence>MGLGALSSTCEALAFPASLASLAVCMLTRKLDGSVPGAALHPGNLPPLNTSNHYALRVPSSLSENGQRRSKCNGRSEILATLKSIQHDHLKLSSAVDAIGARVDRLAVGDEPKTPVEQPKDTTLRLPTSIPATPTQPSKPSVSSDDVSAKDSKRQTTTSRIILTTYPGQSGIDPVPMDWGNKDLLRRGPVVVSRHQNTVRRRNAIGAHGGSYAIYHALAVASKHLNLEHRPDFTNTEPAANIGPHPQWADKKKIVSMDPLGHLAPWIFKDFITNENIDIRPTIAITKAHMKLPELEQSVRSGRLVPDGKICLNEMGEFSRRTPPSPPTPGKERGPSHPFAL</sequence>
<protein>
    <submittedName>
        <fullName evidence="3">GTP cyclohydrolase</fullName>
    </submittedName>
</protein>
<dbReference type="Proteomes" id="UP000054563">
    <property type="component" value="Unassembled WGS sequence"/>
</dbReference>
<dbReference type="AlphaFoldDB" id="A0A0J8RCJ7"/>
<dbReference type="STRING" id="396776.A0A0J8RCJ7"/>
<feature type="region of interest" description="Disordered" evidence="1">
    <location>
        <begin position="316"/>
        <end position="341"/>
    </location>
</feature>
<evidence type="ECO:0000313" key="4">
    <source>
        <dbReference type="Proteomes" id="UP000054563"/>
    </source>
</evidence>
<dbReference type="OrthoDB" id="57939at2759"/>
<dbReference type="EMBL" id="DS016982">
    <property type="protein sequence ID" value="KMU82945.1"/>
    <property type="molecule type" value="Genomic_DNA"/>
</dbReference>
<organism evidence="3 4">
    <name type="scientific">Coccidioides immitis H538.4</name>
    <dbReference type="NCBI Taxonomy" id="396776"/>
    <lineage>
        <taxon>Eukaryota</taxon>
        <taxon>Fungi</taxon>
        <taxon>Dikarya</taxon>
        <taxon>Ascomycota</taxon>
        <taxon>Pezizomycotina</taxon>
        <taxon>Eurotiomycetes</taxon>
        <taxon>Eurotiomycetidae</taxon>
        <taxon>Onygenales</taxon>
        <taxon>Onygenaceae</taxon>
        <taxon>Coccidioides</taxon>
    </lineage>
</organism>
<dbReference type="PANTHER" id="PTHR47259">
    <property type="match status" value="1"/>
</dbReference>
<feature type="region of interest" description="Disordered" evidence="1">
    <location>
        <begin position="109"/>
        <end position="160"/>
    </location>
</feature>
<dbReference type="InterPro" id="IPR022163">
    <property type="entry name" value="GTP_CH_N"/>
</dbReference>
<gene>
    <name evidence="3" type="ORF">CIHG_00727</name>
</gene>
<feature type="compositionally biased region" description="Basic and acidic residues" evidence="1">
    <location>
        <begin position="109"/>
        <end position="123"/>
    </location>
</feature>
<dbReference type="eggNOG" id="KOG1284">
    <property type="taxonomic scope" value="Eukaryota"/>
</dbReference>
<dbReference type="GO" id="GO:0016787">
    <property type="term" value="F:hydrolase activity"/>
    <property type="evidence" value="ECO:0007669"/>
    <property type="project" value="UniProtKB-KW"/>
</dbReference>
<proteinExistence type="predicted"/>
<evidence type="ECO:0000256" key="1">
    <source>
        <dbReference type="SAM" id="MobiDB-lite"/>
    </source>
</evidence>
<dbReference type="PANTHER" id="PTHR47259:SF2">
    <property type="entry name" value="URACIL-REGULATED PROTEIN 1"/>
    <property type="match status" value="1"/>
</dbReference>
<evidence type="ECO:0000313" key="3">
    <source>
        <dbReference type="EMBL" id="KMU82945.1"/>
    </source>
</evidence>
<evidence type="ECO:0000259" key="2">
    <source>
        <dbReference type="Pfam" id="PF12471"/>
    </source>
</evidence>
<feature type="domain" description="GTP cyclohydrolase N-terminal" evidence="2">
    <location>
        <begin position="160"/>
        <end position="318"/>
    </location>
</feature>
<dbReference type="Pfam" id="PF12471">
    <property type="entry name" value="GTP_CH_N"/>
    <property type="match status" value="1"/>
</dbReference>